<dbReference type="AlphaFoldDB" id="A0A165Y951"/>
<keyword evidence="4" id="KW-0175">Coiled coil</keyword>
<evidence type="ECO:0000259" key="5">
    <source>
        <dbReference type="PROSITE" id="PS50893"/>
    </source>
</evidence>
<evidence type="ECO:0000313" key="6">
    <source>
        <dbReference type="EMBL" id="ASS89759.1"/>
    </source>
</evidence>
<dbReference type="EMBL" id="LWBR01000013">
    <property type="protein sequence ID" value="KZN96851.1"/>
    <property type="molecule type" value="Genomic_DNA"/>
</dbReference>
<dbReference type="OrthoDB" id="2365508at2"/>
<dbReference type="InterPro" id="IPR027417">
    <property type="entry name" value="P-loop_NTPase"/>
</dbReference>
<evidence type="ECO:0000313" key="7">
    <source>
        <dbReference type="EMBL" id="KZN96851.1"/>
    </source>
</evidence>
<dbReference type="RefSeq" id="WP_063387110.1">
    <property type="nucleotide sequence ID" value="NZ_CP017703.1"/>
</dbReference>
<feature type="domain" description="ABC transporter" evidence="5">
    <location>
        <begin position="2"/>
        <end position="221"/>
    </location>
</feature>
<dbReference type="KEGG" id="apak:AP3564_05450"/>
<accession>A0A165Y951</accession>
<reference evidence="6 9" key="2">
    <citation type="submission" date="2016-10" db="EMBL/GenBank/DDBJ databases">
        <title>The whole genome sequencing and assembly of Aeribacillus pallidus KCTC3564 strain.</title>
        <authorList>
            <person name="Lee Y.-J."/>
            <person name="Park M.-K."/>
            <person name="Yi H."/>
            <person name="Bahn Y.-S."/>
            <person name="Kim J.F."/>
            <person name="Lee D.-W."/>
        </authorList>
    </citation>
    <scope>NUCLEOTIDE SEQUENCE [LARGE SCALE GENOMIC DNA]</scope>
    <source>
        <strain evidence="6 9">KCTC3564</strain>
    </source>
</reference>
<dbReference type="PANTHER" id="PTHR42939">
    <property type="entry name" value="ABC TRANSPORTER ATP-BINDING PROTEIN ALBC-RELATED"/>
    <property type="match status" value="1"/>
</dbReference>
<dbReference type="GO" id="GO:0016887">
    <property type="term" value="F:ATP hydrolysis activity"/>
    <property type="evidence" value="ECO:0007669"/>
    <property type="project" value="InterPro"/>
</dbReference>
<reference evidence="7 8" key="1">
    <citation type="submission" date="2016-04" db="EMBL/GenBank/DDBJ databases">
        <title>Draft genome sequence of Aeribacillus pallidus 8m3 from petroleum reservoir.</title>
        <authorList>
            <person name="Poltaraus A.B."/>
            <person name="Nazina T.N."/>
            <person name="Tourova T.P."/>
            <person name="Malakho S.M."/>
            <person name="Korshunova A.V."/>
            <person name="Sokolova D.S."/>
        </authorList>
    </citation>
    <scope>NUCLEOTIDE SEQUENCE [LARGE SCALE GENOMIC DNA]</scope>
    <source>
        <strain evidence="7 8">8m3</strain>
    </source>
</reference>
<feature type="coiled-coil region" evidence="4">
    <location>
        <begin position="86"/>
        <end position="113"/>
    </location>
</feature>
<organism evidence="7 8">
    <name type="scientific">Aeribacillus pallidus</name>
    <dbReference type="NCBI Taxonomy" id="33936"/>
    <lineage>
        <taxon>Bacteria</taxon>
        <taxon>Bacillati</taxon>
        <taxon>Bacillota</taxon>
        <taxon>Bacilli</taxon>
        <taxon>Bacillales</taxon>
        <taxon>Bacillaceae</taxon>
        <taxon>Aeribacillus</taxon>
    </lineage>
</organism>
<gene>
    <name evidence="6" type="ORF">AP3564_05450</name>
    <name evidence="7" type="ORF">AZI98_04530</name>
</gene>
<dbReference type="SUPFAM" id="SSF52540">
    <property type="entry name" value="P-loop containing nucleoside triphosphate hydrolases"/>
    <property type="match status" value="1"/>
</dbReference>
<dbReference type="InterPro" id="IPR051782">
    <property type="entry name" value="ABC_Transporter_VariousFunc"/>
</dbReference>
<proteinExistence type="predicted"/>
<dbReference type="InterPro" id="IPR003593">
    <property type="entry name" value="AAA+_ATPase"/>
</dbReference>
<evidence type="ECO:0000256" key="2">
    <source>
        <dbReference type="ARBA" id="ARBA00022741"/>
    </source>
</evidence>
<evidence type="ECO:0000313" key="8">
    <source>
        <dbReference type="Proteomes" id="UP000076476"/>
    </source>
</evidence>
<evidence type="ECO:0000256" key="1">
    <source>
        <dbReference type="ARBA" id="ARBA00022448"/>
    </source>
</evidence>
<dbReference type="SMART" id="SM00382">
    <property type="entry name" value="AAA"/>
    <property type="match status" value="1"/>
</dbReference>
<dbReference type="Gene3D" id="3.40.50.300">
    <property type="entry name" value="P-loop containing nucleotide triphosphate hydrolases"/>
    <property type="match status" value="1"/>
</dbReference>
<keyword evidence="1" id="KW-0813">Transport</keyword>
<dbReference type="STRING" id="33936.AZI98_04530"/>
<dbReference type="GO" id="GO:0005524">
    <property type="term" value="F:ATP binding"/>
    <property type="evidence" value="ECO:0007669"/>
    <property type="project" value="UniProtKB-KW"/>
</dbReference>
<evidence type="ECO:0000313" key="9">
    <source>
        <dbReference type="Proteomes" id="UP000214606"/>
    </source>
</evidence>
<dbReference type="PROSITE" id="PS50893">
    <property type="entry name" value="ABC_TRANSPORTER_2"/>
    <property type="match status" value="1"/>
</dbReference>
<dbReference type="CDD" id="cd03230">
    <property type="entry name" value="ABC_DR_subfamily_A"/>
    <property type="match status" value="1"/>
</dbReference>
<protein>
    <recommendedName>
        <fullName evidence="5">ABC transporter domain-containing protein</fullName>
    </recommendedName>
</protein>
<evidence type="ECO:0000256" key="4">
    <source>
        <dbReference type="SAM" id="Coils"/>
    </source>
</evidence>
<sequence length="227" mass="26516">MLEIKNLTYSIGEKKILDHISFSIPENEVTAIVGPNGVGKTTTVQILSNIIKTENASVKSLNRNKKIVYLDIEYLVFDELTAQEFLELHSRIHNKNKEELEELLNEFEVLNIKEFLPNKLKGLSLGQKQKLIILMGFMSNADILIFDEPFNGLDYKSEMNFKELLRKNKFNFTIIITTHNFHDIERYTKQCIVMEDSKTIKQITNVNTQSYKKNIFQYLGLEQEQYR</sequence>
<evidence type="ECO:0000256" key="3">
    <source>
        <dbReference type="ARBA" id="ARBA00022840"/>
    </source>
</evidence>
<dbReference type="PROSITE" id="PS00211">
    <property type="entry name" value="ABC_TRANSPORTER_1"/>
    <property type="match status" value="1"/>
</dbReference>
<dbReference type="InterPro" id="IPR017871">
    <property type="entry name" value="ABC_transporter-like_CS"/>
</dbReference>
<keyword evidence="2" id="KW-0547">Nucleotide-binding</keyword>
<dbReference type="InterPro" id="IPR003439">
    <property type="entry name" value="ABC_transporter-like_ATP-bd"/>
</dbReference>
<dbReference type="Pfam" id="PF00005">
    <property type="entry name" value="ABC_tran"/>
    <property type="match status" value="1"/>
</dbReference>
<keyword evidence="3" id="KW-0067">ATP-binding</keyword>
<dbReference type="Proteomes" id="UP000076476">
    <property type="component" value="Unassembled WGS sequence"/>
</dbReference>
<dbReference type="Proteomes" id="UP000214606">
    <property type="component" value="Chromosome"/>
</dbReference>
<dbReference type="PANTHER" id="PTHR42939:SF1">
    <property type="entry name" value="ABC TRANSPORTER ATP-BINDING PROTEIN ALBC-RELATED"/>
    <property type="match status" value="1"/>
</dbReference>
<dbReference type="EMBL" id="CP017703">
    <property type="protein sequence ID" value="ASS89759.1"/>
    <property type="molecule type" value="Genomic_DNA"/>
</dbReference>
<name>A0A165Y951_9BACI</name>
<keyword evidence="8" id="KW-1185">Reference proteome</keyword>